<feature type="signal peptide" evidence="15">
    <location>
        <begin position="1"/>
        <end position="16"/>
    </location>
</feature>
<keyword evidence="8 14" id="KW-1015">Disulfide bond</keyword>
<feature type="binding site" evidence="13">
    <location>
        <position position="503"/>
    </location>
    <ligand>
        <name>Zn(2+)</name>
        <dbReference type="ChEBI" id="CHEBI:29105"/>
        <label>1</label>
    </ligand>
</feature>
<dbReference type="InterPro" id="IPR045473">
    <property type="entry name" value="ASM_C"/>
</dbReference>
<feature type="domain" description="Saposin B-type" evidence="16">
    <location>
        <begin position="71"/>
        <end position="161"/>
    </location>
</feature>
<evidence type="ECO:0000256" key="9">
    <source>
        <dbReference type="ARBA" id="ARBA00023180"/>
    </source>
</evidence>
<evidence type="ECO:0000259" key="16">
    <source>
        <dbReference type="PROSITE" id="PS50015"/>
    </source>
</evidence>
<organism evidence="17 18">
    <name type="scientific">Arctia plantaginis</name>
    <name type="common">Wood tiger moth</name>
    <name type="synonym">Phalaena plantaginis</name>
    <dbReference type="NCBI Taxonomy" id="874455"/>
    <lineage>
        <taxon>Eukaryota</taxon>
        <taxon>Metazoa</taxon>
        <taxon>Ecdysozoa</taxon>
        <taxon>Arthropoda</taxon>
        <taxon>Hexapoda</taxon>
        <taxon>Insecta</taxon>
        <taxon>Pterygota</taxon>
        <taxon>Neoptera</taxon>
        <taxon>Endopterygota</taxon>
        <taxon>Lepidoptera</taxon>
        <taxon>Glossata</taxon>
        <taxon>Ditrysia</taxon>
        <taxon>Noctuoidea</taxon>
        <taxon>Erebidae</taxon>
        <taxon>Arctiinae</taxon>
        <taxon>Arctia</taxon>
    </lineage>
</organism>
<dbReference type="GO" id="GO:0005764">
    <property type="term" value="C:lysosome"/>
    <property type="evidence" value="ECO:0007669"/>
    <property type="project" value="TreeGrafter"/>
</dbReference>
<evidence type="ECO:0000256" key="12">
    <source>
        <dbReference type="PIRNR" id="PIRNR000948"/>
    </source>
</evidence>
<evidence type="ECO:0000256" key="7">
    <source>
        <dbReference type="ARBA" id="ARBA00022833"/>
    </source>
</evidence>
<dbReference type="InterPro" id="IPR011160">
    <property type="entry name" value="Sphingomy_PDE"/>
</dbReference>
<name>A0A8S0ZVA0_ARCPL</name>
<dbReference type="Proteomes" id="UP000494256">
    <property type="component" value="Unassembled WGS sequence"/>
</dbReference>
<protein>
    <recommendedName>
        <fullName evidence="12">Sphingomyelin phosphodiesterase</fullName>
        <ecNumber evidence="12">3.1.4.12</ecNumber>
    </recommendedName>
</protein>
<dbReference type="GO" id="GO:0061750">
    <property type="term" value="F:acid sphingomyelin phosphodiesterase activity"/>
    <property type="evidence" value="ECO:0007669"/>
    <property type="project" value="TreeGrafter"/>
</dbReference>
<dbReference type="GO" id="GO:0046872">
    <property type="term" value="F:metal ion binding"/>
    <property type="evidence" value="ECO:0007669"/>
    <property type="project" value="UniProtKB-KW"/>
</dbReference>
<dbReference type="CDD" id="cd00842">
    <property type="entry name" value="MPP_ASMase"/>
    <property type="match status" value="1"/>
</dbReference>
<evidence type="ECO:0000256" key="10">
    <source>
        <dbReference type="ARBA" id="ARBA00023295"/>
    </source>
</evidence>
<keyword evidence="10 12" id="KW-0326">Glycosidase</keyword>
<keyword evidence="9" id="KW-0325">Glycoprotein</keyword>
<evidence type="ECO:0000256" key="6">
    <source>
        <dbReference type="ARBA" id="ARBA00022801"/>
    </source>
</evidence>
<comment type="similarity">
    <text evidence="2 12">Belongs to the acid sphingomyelinase family.</text>
</comment>
<keyword evidence="4 13" id="KW-0479">Metal-binding</keyword>
<keyword evidence="6 12" id="KW-0378">Hydrolase</keyword>
<evidence type="ECO:0000256" key="11">
    <source>
        <dbReference type="ARBA" id="ARBA00047268"/>
    </source>
</evidence>
<comment type="subcellular location">
    <subcellularLocation>
        <location evidence="1">Secreted</location>
    </subcellularLocation>
</comment>
<feature type="chain" id="PRO_5035939396" description="Sphingomyelin phosphodiesterase" evidence="15">
    <location>
        <begin position="17"/>
        <end position="658"/>
    </location>
</feature>
<dbReference type="Pfam" id="PF19272">
    <property type="entry name" value="ASMase_C"/>
    <property type="match status" value="1"/>
</dbReference>
<evidence type="ECO:0000256" key="8">
    <source>
        <dbReference type="ARBA" id="ARBA00023157"/>
    </source>
</evidence>
<feature type="binding site" evidence="13">
    <location>
        <position position="359"/>
    </location>
    <ligand>
        <name>Zn(2+)</name>
        <dbReference type="ChEBI" id="CHEBI:29105"/>
        <label>2</label>
    </ligand>
</feature>
<dbReference type="Pfam" id="PF00149">
    <property type="entry name" value="Metallophos"/>
    <property type="match status" value="1"/>
</dbReference>
<comment type="cofactor">
    <cofactor evidence="13">
        <name>Zn(2+)</name>
        <dbReference type="ChEBI" id="CHEBI:29105"/>
    </cofactor>
    <text evidence="13">Binds 2 Zn(2+) ions per subunit.</text>
</comment>
<evidence type="ECO:0000256" key="3">
    <source>
        <dbReference type="ARBA" id="ARBA00022525"/>
    </source>
</evidence>
<evidence type="ECO:0000256" key="13">
    <source>
        <dbReference type="PIRSR" id="PIRSR000948-1"/>
    </source>
</evidence>
<accession>A0A8S0ZVA0</accession>
<feature type="disulfide bond" evidence="14">
    <location>
        <begin position="623"/>
        <end position="627"/>
    </location>
</feature>
<keyword evidence="3" id="KW-0964">Secreted</keyword>
<feature type="binding site" evidence="13">
    <location>
        <position position="194"/>
    </location>
    <ligand>
        <name>Zn(2+)</name>
        <dbReference type="ChEBI" id="CHEBI:29105"/>
        <label>1</label>
    </ligand>
</feature>
<feature type="disulfide bond" evidence="14">
    <location>
        <begin position="209"/>
        <end position="214"/>
    </location>
</feature>
<dbReference type="InterPro" id="IPR004843">
    <property type="entry name" value="Calcineurin-like_PHP"/>
</dbReference>
<feature type="binding site" evidence="13">
    <location>
        <position position="501"/>
    </location>
    <ligand>
        <name>Zn(2+)</name>
        <dbReference type="ChEBI" id="CHEBI:29105"/>
        <label>2</label>
    </ligand>
</feature>
<dbReference type="PIRSF" id="PIRSF000948">
    <property type="entry name" value="Sphingomy_PDE"/>
    <property type="match status" value="1"/>
</dbReference>
<dbReference type="InterPro" id="IPR011001">
    <property type="entry name" value="Saposin-like"/>
</dbReference>
<dbReference type="PANTHER" id="PTHR10340">
    <property type="entry name" value="SPHINGOMYELIN PHOSPHODIESTERASE"/>
    <property type="match status" value="1"/>
</dbReference>
<proteinExistence type="inferred from homology"/>
<evidence type="ECO:0000313" key="18">
    <source>
        <dbReference type="Proteomes" id="UP000494256"/>
    </source>
</evidence>
<feature type="binding site" evidence="13">
    <location>
        <position position="318"/>
    </location>
    <ligand>
        <name>Zn(2+)</name>
        <dbReference type="ChEBI" id="CHEBI:29105"/>
        <label>1</label>
    </ligand>
</feature>
<dbReference type="GO" id="GO:0006685">
    <property type="term" value="P:sphingomyelin catabolic process"/>
    <property type="evidence" value="ECO:0007669"/>
    <property type="project" value="UniProtKB-UniRule"/>
</dbReference>
<dbReference type="GO" id="GO:0016798">
    <property type="term" value="F:hydrolase activity, acting on glycosyl bonds"/>
    <property type="evidence" value="ECO:0007669"/>
    <property type="project" value="UniProtKB-KW"/>
</dbReference>
<evidence type="ECO:0000256" key="15">
    <source>
        <dbReference type="SAM" id="SignalP"/>
    </source>
</evidence>
<feature type="binding site" evidence="13">
    <location>
        <position position="318"/>
    </location>
    <ligand>
        <name>Zn(2+)</name>
        <dbReference type="ChEBI" id="CHEBI:29105"/>
        <label>2</label>
    </ligand>
</feature>
<feature type="binding site" evidence="13">
    <location>
        <position position="196"/>
    </location>
    <ligand>
        <name>Zn(2+)</name>
        <dbReference type="ChEBI" id="CHEBI:29105"/>
        <label>1</label>
    </ligand>
</feature>
<keyword evidence="7 13" id="KW-0862">Zinc</keyword>
<sequence>MRVFIFMITVLASAFATQLLSSDHLEELFRKYGRKELSTTESRQFSDVLDILRRPEYASFLSLEKSSQPRLTLDCLICRSGFTTVFSAVEEGRPDEEVIDVVKTLCYNLGVGSYNMCTGIAELNMPIITHIIRTTPEATPRTFCGHIFQNAENSNACQVNDPRFEWTIDLPPPPATTPPPVNDPTPLKIALITDAHIDPLYEAYGVAQCVDPTCCRKGQILAQNSEELKIDDEYMVEEAVVDVNGETMLNLSVAPNLREIRKLRNSPQIQLPTKSTPEPAGYWGDYRNCDTPIWAFDDVIDRIAETHKDIDLVYYVGDTIDHHIWETTYDLITEMNGYLIKKMRSSFGDHVPIVATIGNHESQPTNQFAPSTVTEENLNTTWLYHSLAKKWDHYLTEDAKKSLRERGEFSMVVRPGLRVISLNTNVAYRYNWWLSYDPLDAKIHLEWLVKELYEAEAAGEKVHIITHIPPGVVDLTHTWTREYNRIVNRFTATIAAEFNGHTHTDQFKIFFNQEGRPINVAWGGGSATSFSFYNLNYKILDMNPVTYEPERIVNYIYNLTEANLTPNRRPHWFQLYDMKNTFQLPDLSPESMYDLIRKMADTHPQLLEVYAAFHPKLSGQSACDADCQFRFLCNTVVTVLWDRQRCEELRNLRTKQPT</sequence>
<dbReference type="InterPro" id="IPR041805">
    <property type="entry name" value="ASMase/PPN1_MPP"/>
</dbReference>
<reference evidence="17 18" key="1">
    <citation type="submission" date="2020-04" db="EMBL/GenBank/DDBJ databases">
        <authorList>
            <person name="Wallbank WR R."/>
            <person name="Pardo Diaz C."/>
            <person name="Kozak K."/>
            <person name="Martin S."/>
            <person name="Jiggins C."/>
            <person name="Moest M."/>
            <person name="Warren A I."/>
            <person name="Byers J.R.P. K."/>
            <person name="Montejo-Kovacevich G."/>
            <person name="Yen C E."/>
        </authorList>
    </citation>
    <scope>NUCLEOTIDE SEQUENCE [LARGE SCALE GENOMIC DNA]</scope>
</reference>
<evidence type="ECO:0000256" key="4">
    <source>
        <dbReference type="ARBA" id="ARBA00022723"/>
    </source>
</evidence>
<dbReference type="InterPro" id="IPR008139">
    <property type="entry name" value="SaposinB_dom"/>
</dbReference>
<dbReference type="GO" id="GO:0005615">
    <property type="term" value="C:extracellular space"/>
    <property type="evidence" value="ECO:0007669"/>
    <property type="project" value="TreeGrafter"/>
</dbReference>
<comment type="function">
    <text evidence="12">Converts sphingomyelin to ceramide.</text>
</comment>
<dbReference type="PANTHER" id="PTHR10340:SF29">
    <property type="entry name" value="SPHINGOMYELIN PHOSPHODIESTERASE"/>
    <property type="match status" value="1"/>
</dbReference>
<dbReference type="SUPFAM" id="SSF56300">
    <property type="entry name" value="Metallo-dependent phosphatases"/>
    <property type="match status" value="1"/>
</dbReference>
<dbReference type="GO" id="GO:0016020">
    <property type="term" value="C:membrane"/>
    <property type="evidence" value="ECO:0007669"/>
    <property type="project" value="GOC"/>
</dbReference>
<dbReference type="OrthoDB" id="5951908at2759"/>
<evidence type="ECO:0000313" key="17">
    <source>
        <dbReference type="EMBL" id="CAB3237982.1"/>
    </source>
</evidence>
<dbReference type="AlphaFoldDB" id="A0A8S0ZVA0"/>
<evidence type="ECO:0000256" key="2">
    <source>
        <dbReference type="ARBA" id="ARBA00008234"/>
    </source>
</evidence>
<comment type="catalytic activity">
    <reaction evidence="11">
        <text>a sphingomyelin + H2O = phosphocholine + an N-acylsphing-4-enine + H(+)</text>
        <dbReference type="Rhea" id="RHEA:19253"/>
        <dbReference type="ChEBI" id="CHEBI:15377"/>
        <dbReference type="ChEBI" id="CHEBI:15378"/>
        <dbReference type="ChEBI" id="CHEBI:17636"/>
        <dbReference type="ChEBI" id="CHEBI:52639"/>
        <dbReference type="ChEBI" id="CHEBI:295975"/>
        <dbReference type="EC" id="3.1.4.12"/>
    </reaction>
    <physiologicalReaction direction="left-to-right" evidence="11">
        <dbReference type="Rhea" id="RHEA:19254"/>
    </physiologicalReaction>
</comment>
<dbReference type="SUPFAM" id="SSF47862">
    <property type="entry name" value="Saposin"/>
    <property type="match status" value="1"/>
</dbReference>
<dbReference type="EC" id="3.1.4.12" evidence="12"/>
<feature type="disulfide bond" evidence="14">
    <location>
        <begin position="78"/>
        <end position="144"/>
    </location>
</feature>
<dbReference type="Gene3D" id="3.60.21.10">
    <property type="match status" value="1"/>
</dbReference>
<evidence type="ECO:0000256" key="1">
    <source>
        <dbReference type="ARBA" id="ARBA00004613"/>
    </source>
</evidence>
<feature type="binding site" evidence="13">
    <location>
        <position position="467"/>
    </location>
    <ligand>
        <name>Zn(2+)</name>
        <dbReference type="ChEBI" id="CHEBI:29105"/>
        <label>2</label>
    </ligand>
</feature>
<feature type="disulfide bond" evidence="14">
    <location>
        <begin position="75"/>
        <end position="157"/>
    </location>
</feature>
<comment type="caution">
    <text evidence="17">The sequence shown here is derived from an EMBL/GenBank/DDBJ whole genome shotgun (WGS) entry which is preliminary data.</text>
</comment>
<evidence type="ECO:0000256" key="14">
    <source>
        <dbReference type="PIRSR" id="PIRSR000948-2"/>
    </source>
</evidence>
<dbReference type="PROSITE" id="PS50015">
    <property type="entry name" value="SAP_B"/>
    <property type="match status" value="1"/>
</dbReference>
<gene>
    <name evidence="17" type="ORF">APLA_LOCUS7979</name>
</gene>
<evidence type="ECO:0000256" key="5">
    <source>
        <dbReference type="ARBA" id="ARBA00022729"/>
    </source>
</evidence>
<dbReference type="GO" id="GO:0046513">
    <property type="term" value="P:ceramide biosynthetic process"/>
    <property type="evidence" value="ECO:0007669"/>
    <property type="project" value="TreeGrafter"/>
</dbReference>
<dbReference type="EMBL" id="CADEBD010000304">
    <property type="protein sequence ID" value="CAB3237982.1"/>
    <property type="molecule type" value="Genomic_DNA"/>
</dbReference>
<feature type="disulfide bond" evidence="14">
    <location>
        <begin position="215"/>
        <end position="289"/>
    </location>
</feature>
<feature type="disulfide bond" evidence="14">
    <location>
        <begin position="106"/>
        <end position="117"/>
    </location>
</feature>
<dbReference type="InterPro" id="IPR029052">
    <property type="entry name" value="Metallo-depent_PP-like"/>
</dbReference>
<keyword evidence="5 15" id="KW-0732">Signal</keyword>